<gene>
    <name evidence="1" type="ORF">HMPREF9397_1784</name>
</gene>
<organism evidence="1 2">
    <name type="scientific">Streptococcus sanguinis SK1087</name>
    <dbReference type="NCBI Taxonomy" id="888824"/>
    <lineage>
        <taxon>Bacteria</taxon>
        <taxon>Bacillati</taxon>
        <taxon>Bacillota</taxon>
        <taxon>Bacilli</taxon>
        <taxon>Lactobacillales</taxon>
        <taxon>Streptococcaceae</taxon>
        <taxon>Streptococcus</taxon>
    </lineage>
</organism>
<protein>
    <submittedName>
        <fullName evidence="1">Uncharacterized protein</fullName>
    </submittedName>
</protein>
<evidence type="ECO:0000313" key="2">
    <source>
        <dbReference type="Proteomes" id="UP000003378"/>
    </source>
</evidence>
<accession>F3SKZ1</accession>
<comment type="caution">
    <text evidence="1">The sequence shown here is derived from an EMBL/GenBank/DDBJ whole genome shotgun (WGS) entry which is preliminary data.</text>
</comment>
<dbReference type="AlphaFoldDB" id="F3SKZ1"/>
<dbReference type="EMBL" id="AFDP01000019">
    <property type="protein sequence ID" value="EGG39306.1"/>
    <property type="molecule type" value="Genomic_DNA"/>
</dbReference>
<sequence>MLSTIEGRLSKPYYSMKGLGKQIRNSARIINCKEYLQRCKVIDFLVYFLL</sequence>
<name>F3SKZ1_STRSA</name>
<evidence type="ECO:0000313" key="1">
    <source>
        <dbReference type="EMBL" id="EGG39306.1"/>
    </source>
</evidence>
<proteinExistence type="predicted"/>
<dbReference type="Proteomes" id="UP000003378">
    <property type="component" value="Unassembled WGS sequence"/>
</dbReference>
<dbReference type="HOGENOM" id="CLU_3123392_0_0_9"/>
<reference evidence="1 2" key="1">
    <citation type="submission" date="2011-03" db="EMBL/GenBank/DDBJ databases">
        <authorList>
            <person name="Muzny D."/>
            <person name="Qin X."/>
            <person name="Deng J."/>
            <person name="Jiang H."/>
            <person name="Liu Y."/>
            <person name="Qu J."/>
            <person name="Song X.-Z."/>
            <person name="Zhang L."/>
            <person name="Thornton R."/>
            <person name="Coyle M."/>
            <person name="Francisco L."/>
            <person name="Jackson L."/>
            <person name="Javaid M."/>
            <person name="Korchina V."/>
            <person name="Kovar C."/>
            <person name="Mata R."/>
            <person name="Mathew T."/>
            <person name="Ngo R."/>
            <person name="Nguyen L."/>
            <person name="Nguyen N."/>
            <person name="Okwuonu G."/>
            <person name="Ongeri F."/>
            <person name="Pham C."/>
            <person name="Simmons D."/>
            <person name="Wilczek-Boney K."/>
            <person name="Hale W."/>
            <person name="Jakkamsetti A."/>
            <person name="Pham P."/>
            <person name="Ruth R."/>
            <person name="San Lucas F."/>
            <person name="Warren J."/>
            <person name="Zhang J."/>
            <person name="Zhao Z."/>
            <person name="Zhou C."/>
            <person name="Zhu D."/>
            <person name="Lee S."/>
            <person name="Bess C."/>
            <person name="Blankenburg K."/>
            <person name="Forbes L."/>
            <person name="Fu Q."/>
            <person name="Gubbala S."/>
            <person name="Hirani K."/>
            <person name="Jayaseelan J.C."/>
            <person name="Lara F."/>
            <person name="Munidasa M."/>
            <person name="Palculict T."/>
            <person name="Patil S."/>
            <person name="Pu L.-L."/>
            <person name="Saada N."/>
            <person name="Tang L."/>
            <person name="Weissenberger G."/>
            <person name="Zhu Y."/>
            <person name="Hemphill L."/>
            <person name="Shang Y."/>
            <person name="Youmans B."/>
            <person name="Ayvaz T."/>
            <person name="Ross M."/>
            <person name="Santibanez J."/>
            <person name="Aqrawi P."/>
            <person name="Gross S."/>
            <person name="Joshi V."/>
            <person name="Fowler G."/>
            <person name="Nazareth L."/>
            <person name="Reid J."/>
            <person name="Worley K."/>
            <person name="Petrosino J."/>
            <person name="Highlander S."/>
            <person name="Gibbs R."/>
        </authorList>
    </citation>
    <scope>NUCLEOTIDE SEQUENCE [LARGE SCALE GENOMIC DNA]</scope>
    <source>
        <strain evidence="1 2">SK1087</strain>
    </source>
</reference>